<dbReference type="Proteomes" id="UP000886602">
    <property type="component" value="Unassembled WGS sequence"/>
</dbReference>
<gene>
    <name evidence="1" type="ORF">IPJ48_14660</name>
</gene>
<dbReference type="AlphaFoldDB" id="A0A9D7F8Q2"/>
<dbReference type="EMBL" id="JADJNC010000025">
    <property type="protein sequence ID" value="MBK7424210.1"/>
    <property type="molecule type" value="Genomic_DNA"/>
</dbReference>
<comment type="caution">
    <text evidence="1">The sequence shown here is derived from an EMBL/GenBank/DDBJ whole genome shotgun (WGS) entry which is preliminary data.</text>
</comment>
<protein>
    <submittedName>
        <fullName evidence="1">Uncharacterized protein</fullName>
    </submittedName>
</protein>
<organism evidence="1 2">
    <name type="scientific">Candidatus Propionivibrio dominans</name>
    <dbReference type="NCBI Taxonomy" id="2954373"/>
    <lineage>
        <taxon>Bacteria</taxon>
        <taxon>Pseudomonadati</taxon>
        <taxon>Pseudomonadota</taxon>
        <taxon>Betaproteobacteria</taxon>
        <taxon>Rhodocyclales</taxon>
        <taxon>Rhodocyclaceae</taxon>
        <taxon>Propionivibrio</taxon>
    </lineage>
</organism>
<accession>A0A9D7F8Q2</accession>
<proteinExistence type="predicted"/>
<reference evidence="1" key="1">
    <citation type="submission" date="2020-10" db="EMBL/GenBank/DDBJ databases">
        <title>Connecting structure to function with the recovery of over 1000 high-quality activated sludge metagenome-assembled genomes encoding full-length rRNA genes using long-read sequencing.</title>
        <authorList>
            <person name="Singleton C.M."/>
            <person name="Petriglieri F."/>
            <person name="Kristensen J.M."/>
            <person name="Kirkegaard R.H."/>
            <person name="Michaelsen T.Y."/>
            <person name="Andersen M.H."/>
            <person name="Karst S.M."/>
            <person name="Dueholm M.S."/>
            <person name="Nielsen P.H."/>
            <person name="Albertsen M."/>
        </authorList>
    </citation>
    <scope>NUCLEOTIDE SEQUENCE</scope>
    <source>
        <strain evidence="1">EsbW_18-Q3-R4-48_MAXAC.044</strain>
    </source>
</reference>
<evidence type="ECO:0000313" key="2">
    <source>
        <dbReference type="Proteomes" id="UP000886602"/>
    </source>
</evidence>
<sequence>MNDQIPLDADELMNFAERIEQLPPADAGWVDSLFQECLRARMHEAELLSGLSDSAETGKSSTEFAAQLAQVALDTAEWLKTLWDVGYMGAGSFPSQPRTAFPLVELEDVLKSALFARIREGKRPLPFPPPTRQGLPWHDLVESQEETHVVEAEIVRDGQDQAIAAIIEACPDWQLIEEVASDREYIVQHRGKGPLFRLHLDPETARLRREPPRWRRRIRLQERGGFRSYTLEWPQQDERMQAIALRATTWERAESEAAQWIAAKYPEMYGQVSFERVE</sequence>
<evidence type="ECO:0000313" key="1">
    <source>
        <dbReference type="EMBL" id="MBK7424210.1"/>
    </source>
</evidence>
<name>A0A9D7F8Q2_9RHOO</name>